<evidence type="ECO:0000313" key="3">
    <source>
        <dbReference type="WBParaSite" id="jg15683"/>
    </source>
</evidence>
<proteinExistence type="predicted"/>
<feature type="region of interest" description="Disordered" evidence="1">
    <location>
        <begin position="1"/>
        <end position="122"/>
    </location>
</feature>
<sequence length="122" mass="13654">MERGPKRFSGVRQAPSASYTFKKDVYEYDASQDFTLKKEDETPTGKKRKLIEVVSSEGVDASEKPTKKPKLIKSEDAEEPHPTEPEVAESEEVQVSKKVKKKQKKTPGGKKAAEVKEEDVSD</sequence>
<evidence type="ECO:0000313" key="2">
    <source>
        <dbReference type="Proteomes" id="UP000887574"/>
    </source>
</evidence>
<feature type="compositionally biased region" description="Basic and acidic residues" evidence="1">
    <location>
        <begin position="61"/>
        <end position="84"/>
    </location>
</feature>
<organism evidence="2 3">
    <name type="scientific">Ditylenchus dipsaci</name>
    <dbReference type="NCBI Taxonomy" id="166011"/>
    <lineage>
        <taxon>Eukaryota</taxon>
        <taxon>Metazoa</taxon>
        <taxon>Ecdysozoa</taxon>
        <taxon>Nematoda</taxon>
        <taxon>Chromadorea</taxon>
        <taxon>Rhabditida</taxon>
        <taxon>Tylenchina</taxon>
        <taxon>Tylenchomorpha</taxon>
        <taxon>Sphaerularioidea</taxon>
        <taxon>Anguinidae</taxon>
        <taxon>Anguininae</taxon>
        <taxon>Ditylenchus</taxon>
    </lineage>
</organism>
<feature type="compositionally biased region" description="Basic residues" evidence="1">
    <location>
        <begin position="97"/>
        <end position="108"/>
    </location>
</feature>
<keyword evidence="2" id="KW-1185">Reference proteome</keyword>
<evidence type="ECO:0000256" key="1">
    <source>
        <dbReference type="SAM" id="MobiDB-lite"/>
    </source>
</evidence>
<name>A0A915D410_9BILA</name>
<dbReference type="Proteomes" id="UP000887574">
    <property type="component" value="Unplaced"/>
</dbReference>
<feature type="compositionally biased region" description="Basic and acidic residues" evidence="1">
    <location>
        <begin position="35"/>
        <end position="44"/>
    </location>
</feature>
<accession>A0A915D410</accession>
<reference evidence="3" key="1">
    <citation type="submission" date="2022-11" db="UniProtKB">
        <authorList>
            <consortium name="WormBaseParasite"/>
        </authorList>
    </citation>
    <scope>IDENTIFICATION</scope>
</reference>
<dbReference type="WBParaSite" id="jg15683">
    <property type="protein sequence ID" value="jg15683"/>
    <property type="gene ID" value="jg15683"/>
</dbReference>
<protein>
    <submittedName>
        <fullName evidence="3">Uncharacterized protein</fullName>
    </submittedName>
</protein>
<dbReference type="AlphaFoldDB" id="A0A915D410"/>